<feature type="transmembrane region" description="Helical" evidence="6">
    <location>
        <begin position="129"/>
        <end position="149"/>
    </location>
</feature>
<dbReference type="InterPro" id="IPR000620">
    <property type="entry name" value="EamA_dom"/>
</dbReference>
<feature type="transmembrane region" description="Helical" evidence="6">
    <location>
        <begin position="68"/>
        <end position="92"/>
    </location>
</feature>
<evidence type="ECO:0000313" key="9">
    <source>
        <dbReference type="Proteomes" id="UP001497457"/>
    </source>
</evidence>
<dbReference type="Proteomes" id="UP001497457">
    <property type="component" value="Chromosome 36b"/>
</dbReference>
<evidence type="ECO:0000313" key="8">
    <source>
        <dbReference type="EMBL" id="CAL5053048.1"/>
    </source>
</evidence>
<dbReference type="InterPro" id="IPR037185">
    <property type="entry name" value="EmrE-like"/>
</dbReference>
<feature type="transmembrane region" description="Helical" evidence="6">
    <location>
        <begin position="245"/>
        <end position="266"/>
    </location>
</feature>
<feature type="transmembrane region" description="Helical" evidence="6">
    <location>
        <begin position="169"/>
        <end position="197"/>
    </location>
</feature>
<protein>
    <recommendedName>
        <fullName evidence="6">WAT1-related protein</fullName>
    </recommendedName>
</protein>
<feature type="transmembrane region" description="Helical" evidence="6">
    <location>
        <begin position="98"/>
        <end position="117"/>
    </location>
</feature>
<reference evidence="9" key="1">
    <citation type="submission" date="2024-06" db="EMBL/GenBank/DDBJ databases">
        <authorList>
            <person name="Ryan C."/>
        </authorList>
    </citation>
    <scope>NUCLEOTIDE SEQUENCE [LARGE SCALE GENOMIC DNA]</scope>
</reference>
<keyword evidence="3 6" id="KW-0812">Transmembrane</keyword>
<feature type="transmembrane region" description="Helical" evidence="6">
    <location>
        <begin position="35"/>
        <end position="56"/>
    </location>
</feature>
<evidence type="ECO:0000256" key="1">
    <source>
        <dbReference type="ARBA" id="ARBA00004141"/>
    </source>
</evidence>
<dbReference type="InterPro" id="IPR030184">
    <property type="entry name" value="WAT1-related"/>
</dbReference>
<comment type="similarity">
    <text evidence="2 6">Belongs to the drug/metabolite transporter (DMT) superfamily. Plant drug/metabolite exporter (P-DME) (TC 2.A.7.4) family.</text>
</comment>
<gene>
    <name evidence="8" type="ORF">URODEC1_LOCUS93029</name>
</gene>
<reference evidence="8 9" key="2">
    <citation type="submission" date="2024-10" db="EMBL/GenBank/DDBJ databases">
        <authorList>
            <person name="Ryan C."/>
        </authorList>
    </citation>
    <scope>NUCLEOTIDE SEQUENCE [LARGE SCALE GENOMIC DNA]</scope>
</reference>
<evidence type="ECO:0000256" key="3">
    <source>
        <dbReference type="ARBA" id="ARBA00022692"/>
    </source>
</evidence>
<evidence type="ECO:0000256" key="2">
    <source>
        <dbReference type="ARBA" id="ARBA00007635"/>
    </source>
</evidence>
<dbReference type="AlphaFoldDB" id="A0ABC9E933"/>
<keyword evidence="4 6" id="KW-1133">Transmembrane helix</keyword>
<comment type="subcellular location">
    <subcellularLocation>
        <location evidence="1 6">Membrane</location>
        <topology evidence="1 6">Multi-pass membrane protein</topology>
    </subcellularLocation>
</comment>
<feature type="transmembrane region" description="Helical" evidence="6">
    <location>
        <begin position="273"/>
        <end position="293"/>
    </location>
</feature>
<feature type="transmembrane region" description="Helical" evidence="6">
    <location>
        <begin position="209"/>
        <end position="230"/>
    </location>
</feature>
<evidence type="ECO:0000256" key="6">
    <source>
        <dbReference type="RuleBase" id="RU363077"/>
    </source>
</evidence>
<feature type="domain" description="EamA" evidence="7">
    <location>
        <begin position="15"/>
        <end position="147"/>
    </location>
</feature>
<organism evidence="8 9">
    <name type="scientific">Urochloa decumbens</name>
    <dbReference type="NCBI Taxonomy" id="240449"/>
    <lineage>
        <taxon>Eukaryota</taxon>
        <taxon>Viridiplantae</taxon>
        <taxon>Streptophyta</taxon>
        <taxon>Embryophyta</taxon>
        <taxon>Tracheophyta</taxon>
        <taxon>Spermatophyta</taxon>
        <taxon>Magnoliopsida</taxon>
        <taxon>Liliopsida</taxon>
        <taxon>Poales</taxon>
        <taxon>Poaceae</taxon>
        <taxon>PACMAD clade</taxon>
        <taxon>Panicoideae</taxon>
        <taxon>Panicodae</taxon>
        <taxon>Paniceae</taxon>
        <taxon>Melinidinae</taxon>
        <taxon>Urochloa</taxon>
    </lineage>
</organism>
<evidence type="ECO:0000256" key="4">
    <source>
        <dbReference type="ARBA" id="ARBA00022989"/>
    </source>
</evidence>
<proteinExistence type="inferred from homology"/>
<keyword evidence="9" id="KW-1185">Reference proteome</keyword>
<dbReference type="SUPFAM" id="SSF103481">
    <property type="entry name" value="Multidrug resistance efflux transporter EmrE"/>
    <property type="match status" value="2"/>
</dbReference>
<feature type="domain" description="EamA" evidence="7">
    <location>
        <begin position="179"/>
        <end position="317"/>
    </location>
</feature>
<dbReference type="Pfam" id="PF00892">
    <property type="entry name" value="EamA"/>
    <property type="match status" value="2"/>
</dbReference>
<name>A0ABC9E933_9POAL</name>
<evidence type="ECO:0000259" key="7">
    <source>
        <dbReference type="Pfam" id="PF00892"/>
    </source>
</evidence>
<accession>A0ABC9E933</accession>
<keyword evidence="5 6" id="KW-0472">Membrane</keyword>
<feature type="transmembrane region" description="Helical" evidence="6">
    <location>
        <begin position="299"/>
        <end position="317"/>
    </location>
</feature>
<dbReference type="GO" id="GO:0016020">
    <property type="term" value="C:membrane"/>
    <property type="evidence" value="ECO:0007669"/>
    <property type="project" value="UniProtKB-SubCell"/>
</dbReference>
<evidence type="ECO:0000256" key="5">
    <source>
        <dbReference type="ARBA" id="ARBA00023136"/>
    </source>
</evidence>
<sequence>MEKAKLLAGVLALEALIAGFHVVSRAALDLGVSKTAFLVYRNISALAVVAPFAYFLEKKERPPLTLRLMAEFFILAVFGITFMQGFYILGLYYLSPTYVSVIQNSIPAITFVMACGLRLEQVNVNTGYGLAKVVGTLLTIAGATIITLYKGIPLTAHLVGNHKLTDSDVVLGPGFTWIAGCFLILANCLGLSAWMVLQVPVLKKYPAKLSLFAIILALGLIQLLVVAPFFDNDLERWKVHYGGELFSILYAGIVATGLAWSLKIWCINKGGPLFVAVFQPLQSVMVAIMAAFFLSDQLYTGGVIGAVIIVIGLYSVLWAKSVEKKGACDHEAETRLTRHLLDEEFTGENL</sequence>
<dbReference type="EMBL" id="OZ075146">
    <property type="protein sequence ID" value="CAL5053048.1"/>
    <property type="molecule type" value="Genomic_DNA"/>
</dbReference>
<dbReference type="PANTHER" id="PTHR31218">
    <property type="entry name" value="WAT1-RELATED PROTEIN"/>
    <property type="match status" value="1"/>
</dbReference>